<evidence type="ECO:0000259" key="4">
    <source>
        <dbReference type="Pfam" id="PF13579"/>
    </source>
</evidence>
<dbReference type="RefSeq" id="WP_380747168.1">
    <property type="nucleotide sequence ID" value="NZ_JBHSRF010000004.1"/>
</dbReference>
<dbReference type="Proteomes" id="UP001596137">
    <property type="component" value="Unassembled WGS sequence"/>
</dbReference>
<comment type="caution">
    <text evidence="5">The sequence shown here is derived from an EMBL/GenBank/DDBJ whole genome shotgun (WGS) entry which is preliminary data.</text>
</comment>
<dbReference type="EMBL" id="JBHSRF010000004">
    <property type="protein sequence ID" value="MFC6080395.1"/>
    <property type="molecule type" value="Genomic_DNA"/>
</dbReference>
<keyword evidence="1" id="KW-0328">Glycosyltransferase</keyword>
<feature type="domain" description="Glycosyl transferase family 1" evidence="3">
    <location>
        <begin position="209"/>
        <end position="357"/>
    </location>
</feature>
<evidence type="ECO:0000256" key="2">
    <source>
        <dbReference type="ARBA" id="ARBA00022679"/>
    </source>
</evidence>
<proteinExistence type="predicted"/>
<protein>
    <submittedName>
        <fullName evidence="5">Glycosyltransferase</fullName>
    </submittedName>
</protein>
<evidence type="ECO:0000256" key="1">
    <source>
        <dbReference type="ARBA" id="ARBA00022676"/>
    </source>
</evidence>
<accession>A0ABW1NAL3</accession>
<dbReference type="Pfam" id="PF00534">
    <property type="entry name" value="Glycos_transf_1"/>
    <property type="match status" value="1"/>
</dbReference>
<organism evidence="5 6">
    <name type="scientific">Sphaerisporangium aureirubrum</name>
    <dbReference type="NCBI Taxonomy" id="1544736"/>
    <lineage>
        <taxon>Bacteria</taxon>
        <taxon>Bacillati</taxon>
        <taxon>Actinomycetota</taxon>
        <taxon>Actinomycetes</taxon>
        <taxon>Streptosporangiales</taxon>
        <taxon>Streptosporangiaceae</taxon>
        <taxon>Sphaerisporangium</taxon>
    </lineage>
</organism>
<dbReference type="PANTHER" id="PTHR12526">
    <property type="entry name" value="GLYCOSYLTRANSFERASE"/>
    <property type="match status" value="1"/>
</dbReference>
<dbReference type="SUPFAM" id="SSF53756">
    <property type="entry name" value="UDP-Glycosyltransferase/glycogen phosphorylase"/>
    <property type="match status" value="1"/>
</dbReference>
<gene>
    <name evidence="5" type="ORF">ACFP1K_04455</name>
</gene>
<reference evidence="6" key="1">
    <citation type="journal article" date="2019" name="Int. J. Syst. Evol. Microbiol.">
        <title>The Global Catalogue of Microorganisms (GCM) 10K type strain sequencing project: providing services to taxonomists for standard genome sequencing and annotation.</title>
        <authorList>
            <consortium name="The Broad Institute Genomics Platform"/>
            <consortium name="The Broad Institute Genome Sequencing Center for Infectious Disease"/>
            <person name="Wu L."/>
            <person name="Ma J."/>
        </authorList>
    </citation>
    <scope>NUCLEOTIDE SEQUENCE [LARGE SCALE GENOMIC DNA]</scope>
    <source>
        <strain evidence="6">JCM 30346</strain>
    </source>
</reference>
<keyword evidence="2" id="KW-0808">Transferase</keyword>
<dbReference type="InterPro" id="IPR028098">
    <property type="entry name" value="Glyco_trans_4-like_N"/>
</dbReference>
<dbReference type="Gene3D" id="3.40.50.2000">
    <property type="entry name" value="Glycogen Phosphorylase B"/>
    <property type="match status" value="2"/>
</dbReference>
<feature type="domain" description="Glycosyltransferase subfamily 4-like N-terminal" evidence="4">
    <location>
        <begin position="22"/>
        <end position="183"/>
    </location>
</feature>
<keyword evidence="6" id="KW-1185">Reference proteome</keyword>
<sequence length="394" mass="41624">MRIAIVSAHTDPLGGADTDGQVAGLAVALAELGHAVTVYTRRTGADQDTPALLAPGAVVEYVPAGPPEPLTKDALPPYMPAFAAWLARRWTLDRPDVAHAHHWMSGTAALNAATWLAVPVVQTFHTLGTVERRWQGTVSDERIAAERDIGRRAIAIIATCTDEVRELAAMGVPTERITVVPYGVDLGRFSPDGPAARPADQDGRPLTAQVLSVGRLIPREGVDTIIEALPRVPEARLIVAGGRPGDAEWLRLRALASASGLAARVRLIGGVGHAEMPALVRSAQVVVSVPWYEPFGMVPVEAMACGIPVVASAVGGHLDTVPGCGILVPPRRPLPLAKALRDLLAHPGLRASLAAAGLRRARSRYGRPWVAARTESVYREAIGERADRLATAEG</sequence>
<evidence type="ECO:0000313" key="6">
    <source>
        <dbReference type="Proteomes" id="UP001596137"/>
    </source>
</evidence>
<dbReference type="PANTHER" id="PTHR12526:SF635">
    <property type="entry name" value="GLYCOSYL TRANSFERASE GROUP 1"/>
    <property type="match status" value="1"/>
</dbReference>
<dbReference type="Pfam" id="PF13579">
    <property type="entry name" value="Glyco_trans_4_4"/>
    <property type="match status" value="1"/>
</dbReference>
<evidence type="ECO:0000259" key="3">
    <source>
        <dbReference type="Pfam" id="PF00534"/>
    </source>
</evidence>
<evidence type="ECO:0000313" key="5">
    <source>
        <dbReference type="EMBL" id="MFC6080395.1"/>
    </source>
</evidence>
<name>A0ABW1NAL3_9ACTN</name>
<dbReference type="InterPro" id="IPR001296">
    <property type="entry name" value="Glyco_trans_1"/>
</dbReference>